<evidence type="ECO:0000313" key="3">
    <source>
        <dbReference type="EMBL" id="KAK7090552.1"/>
    </source>
</evidence>
<dbReference type="EMBL" id="JBAMIC010000024">
    <property type="protein sequence ID" value="KAK7090552.1"/>
    <property type="molecule type" value="Genomic_DNA"/>
</dbReference>
<dbReference type="AlphaFoldDB" id="A0AAN9AP88"/>
<dbReference type="InterPro" id="IPR004244">
    <property type="entry name" value="Transposase_22"/>
</dbReference>
<dbReference type="PANTHER" id="PTHR11505">
    <property type="entry name" value="L1 TRANSPOSABLE ELEMENT-RELATED"/>
    <property type="match status" value="1"/>
</dbReference>
<feature type="coiled-coil region" evidence="1">
    <location>
        <begin position="32"/>
        <end position="101"/>
    </location>
</feature>
<evidence type="ECO:0000256" key="1">
    <source>
        <dbReference type="SAM" id="Coils"/>
    </source>
</evidence>
<keyword evidence="1" id="KW-0175">Coiled coil</keyword>
<feature type="region of interest" description="Disordered" evidence="2">
    <location>
        <begin position="1"/>
        <end position="23"/>
    </location>
</feature>
<name>A0AAN9AP88_9CAEN</name>
<accession>A0AAN9AP88</accession>
<reference evidence="3 4" key="1">
    <citation type="submission" date="2024-02" db="EMBL/GenBank/DDBJ databases">
        <title>Chromosome-scale genome assembly of the rough periwinkle Littorina saxatilis.</title>
        <authorList>
            <person name="De Jode A."/>
            <person name="Faria R."/>
            <person name="Formenti G."/>
            <person name="Sims Y."/>
            <person name="Smith T.P."/>
            <person name="Tracey A."/>
            <person name="Wood J.M.D."/>
            <person name="Zagrodzka Z.B."/>
            <person name="Johannesson K."/>
            <person name="Butlin R.K."/>
            <person name="Leder E.H."/>
        </authorList>
    </citation>
    <scope>NUCLEOTIDE SEQUENCE [LARGE SCALE GENOMIC DNA]</scope>
    <source>
        <strain evidence="3">Snail1</strain>
        <tissue evidence="3">Muscle</tissue>
    </source>
</reference>
<dbReference type="Gene3D" id="3.30.70.1820">
    <property type="entry name" value="L1 transposable element, RRM domain"/>
    <property type="match status" value="1"/>
</dbReference>
<keyword evidence="4" id="KW-1185">Reference proteome</keyword>
<dbReference type="Gene3D" id="1.20.5.340">
    <property type="match status" value="1"/>
</dbReference>
<proteinExistence type="predicted"/>
<dbReference type="Proteomes" id="UP001374579">
    <property type="component" value="Unassembled WGS sequence"/>
</dbReference>
<gene>
    <name evidence="3" type="ORF">V1264_010329</name>
</gene>
<dbReference type="GO" id="GO:0000813">
    <property type="term" value="C:ESCRT I complex"/>
    <property type="evidence" value="ECO:0007669"/>
    <property type="project" value="UniProtKB-ARBA"/>
</dbReference>
<organism evidence="3 4">
    <name type="scientific">Littorina saxatilis</name>
    <dbReference type="NCBI Taxonomy" id="31220"/>
    <lineage>
        <taxon>Eukaryota</taxon>
        <taxon>Metazoa</taxon>
        <taxon>Spiralia</taxon>
        <taxon>Lophotrochozoa</taxon>
        <taxon>Mollusca</taxon>
        <taxon>Gastropoda</taxon>
        <taxon>Caenogastropoda</taxon>
        <taxon>Littorinimorpha</taxon>
        <taxon>Littorinoidea</taxon>
        <taxon>Littorinidae</taxon>
        <taxon>Littorina</taxon>
    </lineage>
</organism>
<dbReference type="GO" id="GO:0015031">
    <property type="term" value="P:protein transport"/>
    <property type="evidence" value="ECO:0007669"/>
    <property type="project" value="UniProtKB-KW"/>
</dbReference>
<comment type="caution">
    <text evidence="3">The sequence shown here is derived from an EMBL/GenBank/DDBJ whole genome shotgun (WGS) entry which is preliminary data.</text>
</comment>
<evidence type="ECO:0000313" key="4">
    <source>
        <dbReference type="Proteomes" id="UP001374579"/>
    </source>
</evidence>
<sequence>MRQTRLNTGAERSESAQNKPAEPTLVDVMGVLQTLNNKFDEMKCDVQDLRNSNVALQEEIHGLRGEVTDLRQENDDLHACNSMLEERVREMETKMDDLENRSKRNNLIFHGLSRSENETNEDCEAMLKEFITDKLELGDDIVFDRVHRLSNKPDSPVITRCAFFKDKVTILKAKRKLQGSQISIGEDFSQRVREMRRNLVPFLKKARSEQKRASLAFDHLYIDGKKYTYDSERKALAEVR</sequence>
<evidence type="ECO:0000256" key="2">
    <source>
        <dbReference type="SAM" id="MobiDB-lite"/>
    </source>
</evidence>
<protein>
    <submittedName>
        <fullName evidence="3">Uncharacterized protein</fullName>
    </submittedName>
</protein>